<feature type="binding site" description="axial binding residue" evidence="7">
    <location>
        <position position="365"/>
    </location>
    <ligand>
        <name>heme</name>
        <dbReference type="ChEBI" id="CHEBI:30413"/>
    </ligand>
    <ligandPart>
        <name>Fe</name>
        <dbReference type="ChEBI" id="CHEBI:18248"/>
    </ligandPart>
</feature>
<dbReference type="PANTHER" id="PTHR24305">
    <property type="entry name" value="CYTOCHROME P450"/>
    <property type="match status" value="1"/>
</dbReference>
<evidence type="ECO:0000313" key="10">
    <source>
        <dbReference type="Proteomes" id="UP000031192"/>
    </source>
</evidence>
<dbReference type="Gene3D" id="1.10.630.10">
    <property type="entry name" value="Cytochrome P450"/>
    <property type="match status" value="1"/>
</dbReference>
<dbReference type="InterPro" id="IPR002401">
    <property type="entry name" value="Cyt_P450_E_grp-I"/>
</dbReference>
<evidence type="ECO:0000256" key="3">
    <source>
        <dbReference type="ARBA" id="ARBA00022617"/>
    </source>
</evidence>
<organism evidence="9 10">
    <name type="scientific">Metarhizium guizhouense (strain ARSEF 977)</name>
    <dbReference type="NCBI Taxonomy" id="1276136"/>
    <lineage>
        <taxon>Eukaryota</taxon>
        <taxon>Fungi</taxon>
        <taxon>Dikarya</taxon>
        <taxon>Ascomycota</taxon>
        <taxon>Pezizomycotina</taxon>
        <taxon>Sordariomycetes</taxon>
        <taxon>Hypocreomycetidae</taxon>
        <taxon>Hypocreales</taxon>
        <taxon>Clavicipitaceae</taxon>
        <taxon>Metarhizium</taxon>
    </lineage>
</organism>
<dbReference type="InterPro" id="IPR017972">
    <property type="entry name" value="Cyt_P450_CS"/>
</dbReference>
<evidence type="ECO:0000313" key="9">
    <source>
        <dbReference type="EMBL" id="KID81979.1"/>
    </source>
</evidence>
<dbReference type="GO" id="GO:0020037">
    <property type="term" value="F:heme binding"/>
    <property type="evidence" value="ECO:0007669"/>
    <property type="project" value="InterPro"/>
</dbReference>
<keyword evidence="5 8" id="KW-0560">Oxidoreductase</keyword>
<dbReference type="InterPro" id="IPR050121">
    <property type="entry name" value="Cytochrome_P450_monoxygenase"/>
</dbReference>
<dbReference type="PRINTS" id="PR00385">
    <property type="entry name" value="P450"/>
</dbReference>
<protein>
    <submittedName>
        <fullName evidence="9">Cytochrome P450</fullName>
    </submittedName>
</protein>
<evidence type="ECO:0000256" key="6">
    <source>
        <dbReference type="ARBA" id="ARBA00023004"/>
    </source>
</evidence>
<dbReference type="InterPro" id="IPR036396">
    <property type="entry name" value="Cyt_P450_sf"/>
</dbReference>
<sequence length="422" mass="47275">MEDFGLINISDPAVAREIHGARSRLLKDPNFYFVGNDMKALRSLFSAIDPAFHAQRRRMLGPCFSEATMGSLEPTVLERARLVVARMGQDMRAHGSTDILKWWTLFAMDVISELCFGESFGMVEVGEKTQYARDIAEMGAMLPLRGAFPTLILLAKYLPPSLFPFFHNVALSRQRVVAYSNDRMQRYLELANENPSAVRRTLFASLVQDGTKGMGLSDRDVTVESQSYITAGTDTTAVTMTYFVYAVCSSESIRAKLLKELETLPADFTHQHVRDLPYLNCVLEETLRLWGATQGAMPRVVPPEGATLGGYGLPRGVIVSTQNYSLHRDEEAFPDPHVFDPSRWEKPSKEAKAAFMPFGIGPRNCIGLNLARMELRLCAALFFKSYPTAKIAYRHGMTDEELQPEINFLLMPKGHRCLVEEG</sequence>
<proteinExistence type="inferred from homology"/>
<keyword evidence="6 7" id="KW-0408">Iron</keyword>
<dbReference type="GO" id="GO:0004497">
    <property type="term" value="F:monooxygenase activity"/>
    <property type="evidence" value="ECO:0007669"/>
    <property type="project" value="UniProtKB-KW"/>
</dbReference>
<dbReference type="GO" id="GO:0005506">
    <property type="term" value="F:iron ion binding"/>
    <property type="evidence" value="ECO:0007669"/>
    <property type="project" value="InterPro"/>
</dbReference>
<evidence type="ECO:0000256" key="8">
    <source>
        <dbReference type="RuleBase" id="RU000461"/>
    </source>
</evidence>
<keyword evidence="4 7" id="KW-0479">Metal-binding</keyword>
<dbReference type="Pfam" id="PF00067">
    <property type="entry name" value="p450"/>
    <property type="match status" value="1"/>
</dbReference>
<dbReference type="Proteomes" id="UP000031192">
    <property type="component" value="Unassembled WGS sequence"/>
</dbReference>
<dbReference type="EMBL" id="AZNH01000109">
    <property type="protein sequence ID" value="KID81979.1"/>
    <property type="molecule type" value="Genomic_DNA"/>
</dbReference>
<evidence type="ECO:0000256" key="7">
    <source>
        <dbReference type="PIRSR" id="PIRSR602401-1"/>
    </source>
</evidence>
<evidence type="ECO:0000256" key="5">
    <source>
        <dbReference type="ARBA" id="ARBA00023002"/>
    </source>
</evidence>
<dbReference type="SUPFAM" id="SSF48264">
    <property type="entry name" value="Cytochrome P450"/>
    <property type="match status" value="1"/>
</dbReference>
<keyword evidence="3 7" id="KW-0349">Heme</keyword>
<keyword evidence="10" id="KW-1185">Reference proteome</keyword>
<name>A0A0B4HR74_METGA</name>
<evidence type="ECO:0000256" key="2">
    <source>
        <dbReference type="ARBA" id="ARBA00010617"/>
    </source>
</evidence>
<reference evidence="9 10" key="1">
    <citation type="journal article" date="2014" name="Proc. Natl. Acad. Sci. U.S.A.">
        <title>Trajectory and genomic determinants of fungal-pathogen speciation and host adaptation.</title>
        <authorList>
            <person name="Hu X."/>
            <person name="Xiao G."/>
            <person name="Zheng P."/>
            <person name="Shang Y."/>
            <person name="Su Y."/>
            <person name="Zhang X."/>
            <person name="Liu X."/>
            <person name="Zhan S."/>
            <person name="St Leger R.J."/>
            <person name="Wang C."/>
        </authorList>
    </citation>
    <scope>NUCLEOTIDE SEQUENCE [LARGE SCALE GENOMIC DNA]</scope>
    <source>
        <strain evidence="9 10">ARSEF 977</strain>
    </source>
</reference>
<dbReference type="AlphaFoldDB" id="A0A0B4HR74"/>
<keyword evidence="8" id="KW-0503">Monooxygenase</keyword>
<evidence type="ECO:0000256" key="1">
    <source>
        <dbReference type="ARBA" id="ARBA00001971"/>
    </source>
</evidence>
<gene>
    <name evidence="9" type="ORF">MGU_10706</name>
</gene>
<comment type="similarity">
    <text evidence="2 8">Belongs to the cytochrome P450 family.</text>
</comment>
<dbReference type="PANTHER" id="PTHR24305:SF96">
    <property type="entry name" value="CYTOCHROME P450 MONOOXYGENASE STCB-RELATED"/>
    <property type="match status" value="1"/>
</dbReference>
<dbReference type="PRINTS" id="PR00463">
    <property type="entry name" value="EP450I"/>
</dbReference>
<accession>A0A0B4HR74</accession>
<dbReference type="InterPro" id="IPR001128">
    <property type="entry name" value="Cyt_P450"/>
</dbReference>
<comment type="cofactor">
    <cofactor evidence="1 7">
        <name>heme</name>
        <dbReference type="ChEBI" id="CHEBI:30413"/>
    </cofactor>
</comment>
<dbReference type="PROSITE" id="PS00086">
    <property type="entry name" value="CYTOCHROME_P450"/>
    <property type="match status" value="1"/>
</dbReference>
<comment type="caution">
    <text evidence="9">The sequence shown here is derived from an EMBL/GenBank/DDBJ whole genome shotgun (WGS) entry which is preliminary data.</text>
</comment>
<dbReference type="HOGENOM" id="CLU_001570_14_2_1"/>
<evidence type="ECO:0000256" key="4">
    <source>
        <dbReference type="ARBA" id="ARBA00022723"/>
    </source>
</evidence>
<dbReference type="GO" id="GO:0016705">
    <property type="term" value="F:oxidoreductase activity, acting on paired donors, with incorporation or reduction of molecular oxygen"/>
    <property type="evidence" value="ECO:0007669"/>
    <property type="project" value="InterPro"/>
</dbReference>